<dbReference type="FunFam" id="1.10.490.10:FF:000002">
    <property type="entry name" value="Hemoglobin subunit alpha"/>
    <property type="match status" value="1"/>
</dbReference>
<dbReference type="PANTHER" id="PTHR11442:SF97">
    <property type="entry name" value="HEMOGLOBIN SUBUNIT ALPHA-D"/>
    <property type="match status" value="1"/>
</dbReference>
<dbReference type="CDD" id="cd08927">
    <property type="entry name" value="Hb-alpha-like"/>
    <property type="match status" value="1"/>
</dbReference>
<dbReference type="Pfam" id="PF00042">
    <property type="entry name" value="Globin"/>
    <property type="match status" value="1"/>
</dbReference>
<dbReference type="CTD" id="563335"/>
<proteinExistence type="inferred from homology"/>
<dbReference type="PANTHER" id="PTHR11442">
    <property type="entry name" value="HEMOGLOBIN FAMILY MEMBER"/>
    <property type="match status" value="1"/>
</dbReference>
<evidence type="ECO:0000256" key="2">
    <source>
        <dbReference type="ARBA" id="ARBA00022448"/>
    </source>
</evidence>
<dbReference type="GO" id="GO:0031838">
    <property type="term" value="C:haptoglobin-hemoglobin complex"/>
    <property type="evidence" value="ECO:0007669"/>
    <property type="project" value="TreeGrafter"/>
</dbReference>
<evidence type="ECO:0000256" key="6">
    <source>
        <dbReference type="ARBA" id="ARBA00023004"/>
    </source>
</evidence>
<dbReference type="RefSeq" id="XP_030630130.1">
    <property type="nucleotide sequence ID" value="XM_030774270.1"/>
</dbReference>
<dbReference type="GO" id="GO:0020037">
    <property type="term" value="F:heme binding"/>
    <property type="evidence" value="ECO:0007669"/>
    <property type="project" value="InterPro"/>
</dbReference>
<evidence type="ECO:0000256" key="5">
    <source>
        <dbReference type="ARBA" id="ARBA00022723"/>
    </source>
</evidence>
<evidence type="ECO:0000256" key="4">
    <source>
        <dbReference type="ARBA" id="ARBA00022621"/>
    </source>
</evidence>
<dbReference type="FunCoup" id="A0A6J2VBB9">
    <property type="interactions" value="1"/>
</dbReference>
<evidence type="ECO:0000256" key="7">
    <source>
        <dbReference type="RuleBase" id="RU000356"/>
    </source>
</evidence>
<dbReference type="InterPro" id="IPR009050">
    <property type="entry name" value="Globin-like_sf"/>
</dbReference>
<dbReference type="AlphaFoldDB" id="A0A6J2VBB9"/>
<reference evidence="10" key="1">
    <citation type="submission" date="2025-08" db="UniProtKB">
        <authorList>
            <consortium name="RefSeq"/>
        </authorList>
    </citation>
    <scope>IDENTIFICATION</scope>
</reference>
<accession>A0A6J2VBB9</accession>
<dbReference type="InterPro" id="IPR000971">
    <property type="entry name" value="Globin"/>
</dbReference>
<feature type="domain" description="Globin" evidence="8">
    <location>
        <begin position="1"/>
        <end position="141"/>
    </location>
</feature>
<sequence>MLSNYEKELLVKIWDKMTPVAEDIGSEALLRMFTTFPKTKTYFAHLDISPRSEHLRSHGKKIVLAIAEGARNINNLATTLAPLSRFHAYQLRIHPTNFKLLNHCMLVTLACHMGDEFCPVAHAAMDKFLSAFSAVLSEKYR</sequence>
<dbReference type="PROSITE" id="PS01033">
    <property type="entry name" value="GLOBIN"/>
    <property type="match status" value="1"/>
</dbReference>
<keyword evidence="9" id="KW-1185">Reference proteome</keyword>
<dbReference type="GO" id="GO:0005833">
    <property type="term" value="C:hemoglobin complex"/>
    <property type="evidence" value="ECO:0007669"/>
    <property type="project" value="InterPro"/>
</dbReference>
<name>A0A6J2VBB9_CHACN</name>
<dbReference type="GO" id="GO:0043177">
    <property type="term" value="F:organic acid binding"/>
    <property type="evidence" value="ECO:0007669"/>
    <property type="project" value="TreeGrafter"/>
</dbReference>
<dbReference type="Proteomes" id="UP000504632">
    <property type="component" value="Chromosome 5"/>
</dbReference>
<dbReference type="GO" id="GO:0004601">
    <property type="term" value="F:peroxidase activity"/>
    <property type="evidence" value="ECO:0007669"/>
    <property type="project" value="TreeGrafter"/>
</dbReference>
<dbReference type="GO" id="GO:0046872">
    <property type="term" value="F:metal ion binding"/>
    <property type="evidence" value="ECO:0007669"/>
    <property type="project" value="UniProtKB-KW"/>
</dbReference>
<evidence type="ECO:0000313" key="9">
    <source>
        <dbReference type="Proteomes" id="UP000504632"/>
    </source>
</evidence>
<dbReference type="OrthoDB" id="8751793at2759"/>
<dbReference type="InterPro" id="IPR050056">
    <property type="entry name" value="Hemoglobin_oxygen_transport"/>
</dbReference>
<keyword evidence="4 7" id="KW-0561">Oxygen transport</keyword>
<keyword evidence="6" id="KW-0408">Iron</keyword>
<evidence type="ECO:0000259" key="8">
    <source>
        <dbReference type="PROSITE" id="PS01033"/>
    </source>
</evidence>
<dbReference type="PRINTS" id="PR00612">
    <property type="entry name" value="ALPHAHAEM"/>
</dbReference>
<evidence type="ECO:0000256" key="3">
    <source>
        <dbReference type="ARBA" id="ARBA00022617"/>
    </source>
</evidence>
<protein>
    <submittedName>
        <fullName evidence="10">Hemoglobin subunit alpha-D-like</fullName>
    </submittedName>
</protein>
<dbReference type="GO" id="GO:0042744">
    <property type="term" value="P:hydrogen peroxide catabolic process"/>
    <property type="evidence" value="ECO:0007669"/>
    <property type="project" value="TreeGrafter"/>
</dbReference>
<dbReference type="GO" id="GO:0005344">
    <property type="term" value="F:oxygen carrier activity"/>
    <property type="evidence" value="ECO:0007669"/>
    <property type="project" value="UniProtKB-KW"/>
</dbReference>
<dbReference type="SUPFAM" id="SSF46458">
    <property type="entry name" value="Globin-like"/>
    <property type="match status" value="1"/>
</dbReference>
<organism evidence="9 10">
    <name type="scientific">Chanos chanos</name>
    <name type="common">Milkfish</name>
    <name type="synonym">Mugil chanos</name>
    <dbReference type="NCBI Taxonomy" id="29144"/>
    <lineage>
        <taxon>Eukaryota</taxon>
        <taxon>Metazoa</taxon>
        <taxon>Chordata</taxon>
        <taxon>Craniata</taxon>
        <taxon>Vertebrata</taxon>
        <taxon>Euteleostomi</taxon>
        <taxon>Actinopterygii</taxon>
        <taxon>Neopterygii</taxon>
        <taxon>Teleostei</taxon>
        <taxon>Ostariophysi</taxon>
        <taxon>Gonorynchiformes</taxon>
        <taxon>Chanidae</taxon>
        <taxon>Chanos</taxon>
    </lineage>
</organism>
<gene>
    <name evidence="10" type="primary">hbae4</name>
</gene>
<dbReference type="GO" id="GO:0019825">
    <property type="term" value="F:oxygen binding"/>
    <property type="evidence" value="ECO:0007669"/>
    <property type="project" value="InterPro"/>
</dbReference>
<evidence type="ECO:0000313" key="10">
    <source>
        <dbReference type="RefSeq" id="XP_030630130.1"/>
    </source>
</evidence>
<dbReference type="GO" id="GO:0072562">
    <property type="term" value="C:blood microparticle"/>
    <property type="evidence" value="ECO:0007669"/>
    <property type="project" value="TreeGrafter"/>
</dbReference>
<dbReference type="InParanoid" id="A0A6J2VBB9"/>
<keyword evidence="5" id="KW-0479">Metal-binding</keyword>
<dbReference type="InterPro" id="IPR012292">
    <property type="entry name" value="Globin/Proto"/>
</dbReference>
<keyword evidence="2 7" id="KW-0813">Transport</keyword>
<dbReference type="GeneID" id="115811871"/>
<dbReference type="InterPro" id="IPR002338">
    <property type="entry name" value="Hemoglobin_a-typ"/>
</dbReference>
<comment type="similarity">
    <text evidence="1 7">Belongs to the globin family.</text>
</comment>
<dbReference type="Gene3D" id="1.10.490.10">
    <property type="entry name" value="Globins"/>
    <property type="match status" value="1"/>
</dbReference>
<dbReference type="GO" id="GO:0031720">
    <property type="term" value="F:haptoglobin binding"/>
    <property type="evidence" value="ECO:0007669"/>
    <property type="project" value="TreeGrafter"/>
</dbReference>
<evidence type="ECO:0000256" key="1">
    <source>
        <dbReference type="ARBA" id="ARBA00008705"/>
    </source>
</evidence>
<keyword evidence="3 7" id="KW-0349">Heme</keyword>